<keyword evidence="2" id="KW-0238">DNA-binding</keyword>
<dbReference type="Proteomes" id="UP000637423">
    <property type="component" value="Unassembled WGS sequence"/>
</dbReference>
<dbReference type="PROSITE" id="PS51118">
    <property type="entry name" value="HTH_HXLR"/>
    <property type="match status" value="1"/>
</dbReference>
<dbReference type="Gene3D" id="1.10.10.10">
    <property type="entry name" value="Winged helix-like DNA-binding domain superfamily/Winged helix DNA-binding domain"/>
    <property type="match status" value="1"/>
</dbReference>
<dbReference type="InterPro" id="IPR036388">
    <property type="entry name" value="WH-like_DNA-bd_sf"/>
</dbReference>
<dbReference type="AlphaFoldDB" id="A0A916XG83"/>
<reference evidence="5" key="2">
    <citation type="submission" date="2020-09" db="EMBL/GenBank/DDBJ databases">
        <authorList>
            <person name="Sun Q."/>
            <person name="Zhou Y."/>
        </authorList>
    </citation>
    <scope>NUCLEOTIDE SEQUENCE</scope>
    <source>
        <strain evidence="5">CGMCC 1.10998</strain>
    </source>
</reference>
<gene>
    <name evidence="5" type="ORF">GCM10011396_14140</name>
</gene>
<reference evidence="5" key="1">
    <citation type="journal article" date="2014" name="Int. J. Syst. Evol. Microbiol.">
        <title>Complete genome sequence of Corynebacterium casei LMG S-19264T (=DSM 44701T), isolated from a smear-ripened cheese.</title>
        <authorList>
            <consortium name="US DOE Joint Genome Institute (JGI-PGF)"/>
            <person name="Walter F."/>
            <person name="Albersmeier A."/>
            <person name="Kalinowski J."/>
            <person name="Ruckert C."/>
        </authorList>
    </citation>
    <scope>NUCLEOTIDE SEQUENCE</scope>
    <source>
        <strain evidence="5">CGMCC 1.10998</strain>
    </source>
</reference>
<evidence type="ECO:0000313" key="6">
    <source>
        <dbReference type="Proteomes" id="UP000637423"/>
    </source>
</evidence>
<feature type="domain" description="HTH hxlR-type" evidence="4">
    <location>
        <begin position="14"/>
        <end position="113"/>
    </location>
</feature>
<evidence type="ECO:0000256" key="2">
    <source>
        <dbReference type="ARBA" id="ARBA00023125"/>
    </source>
</evidence>
<organism evidence="5 6">
    <name type="scientific">Undibacterium terreum</name>
    <dbReference type="NCBI Taxonomy" id="1224302"/>
    <lineage>
        <taxon>Bacteria</taxon>
        <taxon>Pseudomonadati</taxon>
        <taxon>Pseudomonadota</taxon>
        <taxon>Betaproteobacteria</taxon>
        <taxon>Burkholderiales</taxon>
        <taxon>Oxalobacteraceae</taxon>
        <taxon>Undibacterium</taxon>
    </lineage>
</organism>
<proteinExistence type="predicted"/>
<evidence type="ECO:0000313" key="5">
    <source>
        <dbReference type="EMBL" id="GGC68289.1"/>
    </source>
</evidence>
<dbReference type="InterPro" id="IPR002577">
    <property type="entry name" value="HTH_HxlR"/>
</dbReference>
<keyword evidence="6" id="KW-1185">Reference proteome</keyword>
<dbReference type="PANTHER" id="PTHR33204">
    <property type="entry name" value="TRANSCRIPTIONAL REGULATOR, MARR FAMILY"/>
    <property type="match status" value="1"/>
</dbReference>
<dbReference type="Pfam" id="PF01638">
    <property type="entry name" value="HxlR"/>
    <property type="match status" value="1"/>
</dbReference>
<dbReference type="PANTHER" id="PTHR33204:SF37">
    <property type="entry name" value="HTH-TYPE TRANSCRIPTIONAL REGULATOR YODB"/>
    <property type="match status" value="1"/>
</dbReference>
<sequence>MLSSMKRSENKSHCPVNFALENFGDAWSLLIVRDIVFWGKRTYGEFLDSSEGIATNVLAARLAHLEQRGMLSKGPHPADKRKDIYSLTEKGLALIPILLEMSGWSAQYDKETTAPQQFVASVYADRAKMFKLVQDTIRNGGSLFGERPLVQH</sequence>
<dbReference type="EMBL" id="BMED01000001">
    <property type="protein sequence ID" value="GGC68289.1"/>
    <property type="molecule type" value="Genomic_DNA"/>
</dbReference>
<evidence type="ECO:0000259" key="4">
    <source>
        <dbReference type="PROSITE" id="PS51118"/>
    </source>
</evidence>
<dbReference type="GO" id="GO:0003677">
    <property type="term" value="F:DNA binding"/>
    <property type="evidence" value="ECO:0007669"/>
    <property type="project" value="UniProtKB-KW"/>
</dbReference>
<dbReference type="SUPFAM" id="SSF46785">
    <property type="entry name" value="Winged helix' DNA-binding domain"/>
    <property type="match status" value="1"/>
</dbReference>
<evidence type="ECO:0000256" key="3">
    <source>
        <dbReference type="ARBA" id="ARBA00023163"/>
    </source>
</evidence>
<name>A0A916XG83_9BURK</name>
<protein>
    <recommendedName>
        <fullName evidence="4">HTH hxlR-type domain-containing protein</fullName>
    </recommendedName>
</protein>
<keyword evidence="3" id="KW-0804">Transcription</keyword>
<evidence type="ECO:0000256" key="1">
    <source>
        <dbReference type="ARBA" id="ARBA00023015"/>
    </source>
</evidence>
<dbReference type="InterPro" id="IPR036390">
    <property type="entry name" value="WH_DNA-bd_sf"/>
</dbReference>
<accession>A0A916XG83</accession>
<comment type="caution">
    <text evidence="5">The sequence shown here is derived from an EMBL/GenBank/DDBJ whole genome shotgun (WGS) entry which is preliminary data.</text>
</comment>
<keyword evidence="1" id="KW-0805">Transcription regulation</keyword>